<dbReference type="InterPro" id="IPR036396">
    <property type="entry name" value="Cyt_P450_sf"/>
</dbReference>
<sequence>MATSFLMDNIFSFKTILLSVAILLFIKTLLSNINKNSKKKLPPSPPTLPFIGHLHLLKPPLHQALVGISKRYGPATFLRFGSRPTLVISSHTLAEQCFTTHDMAFANRPQLSSVMLPNAIPMTNYGSYLRSVRQIAVVELLSNQRLQASSDIRTREVRGLARRLFQSHNRSQKLERSSGFEKLQVKNFLLELMLNVTMMMIAGRRFSGDGIQNYEEMKRYKEAVEGWFELSGGSNIEDFLPIFRMLDLKGVMKRMRDVTDVNEMMVQKLMDEHKQEGAENRKTMIARMLELQKEDPEKYRKDTYKAKKTTKHIREA</sequence>
<comment type="caution">
    <text evidence="10">The sequence shown here is derived from an EMBL/GenBank/DDBJ whole genome shotgun (WGS) entry which is preliminary data.</text>
</comment>
<keyword evidence="8" id="KW-0408">Iron</keyword>
<keyword evidence="9" id="KW-0472">Membrane</keyword>
<accession>A0A833QHZ6</accession>
<dbReference type="InterPro" id="IPR001128">
    <property type="entry name" value="Cyt_P450"/>
</dbReference>
<keyword evidence="7" id="KW-0560">Oxidoreductase</keyword>
<dbReference type="AlphaFoldDB" id="A0A833QHZ6"/>
<dbReference type="GO" id="GO:0020037">
    <property type="term" value="F:heme binding"/>
    <property type="evidence" value="ECO:0007669"/>
    <property type="project" value="InterPro"/>
</dbReference>
<proteinExistence type="predicted"/>
<evidence type="ECO:0000256" key="2">
    <source>
        <dbReference type="ARBA" id="ARBA00004370"/>
    </source>
</evidence>
<evidence type="ECO:0000256" key="9">
    <source>
        <dbReference type="ARBA" id="ARBA00023136"/>
    </source>
</evidence>
<evidence type="ECO:0000256" key="5">
    <source>
        <dbReference type="ARBA" id="ARBA00022723"/>
    </source>
</evidence>
<keyword evidence="6" id="KW-1133">Transmembrane helix</keyword>
<dbReference type="Gene3D" id="1.10.630.10">
    <property type="entry name" value="Cytochrome P450"/>
    <property type="match status" value="1"/>
</dbReference>
<dbReference type="GO" id="GO:0016705">
    <property type="term" value="F:oxidoreductase activity, acting on paired donors, with incorporation or reduction of molecular oxygen"/>
    <property type="evidence" value="ECO:0007669"/>
    <property type="project" value="InterPro"/>
</dbReference>
<evidence type="ECO:0000256" key="3">
    <source>
        <dbReference type="ARBA" id="ARBA00022617"/>
    </source>
</evidence>
<comment type="cofactor">
    <cofactor evidence="1">
        <name>heme</name>
        <dbReference type="ChEBI" id="CHEBI:30413"/>
    </cofactor>
</comment>
<dbReference type="GO" id="GO:0016020">
    <property type="term" value="C:membrane"/>
    <property type="evidence" value="ECO:0007669"/>
    <property type="project" value="UniProtKB-SubCell"/>
</dbReference>
<organism evidence="10 11">
    <name type="scientific">Carex littledalei</name>
    <dbReference type="NCBI Taxonomy" id="544730"/>
    <lineage>
        <taxon>Eukaryota</taxon>
        <taxon>Viridiplantae</taxon>
        <taxon>Streptophyta</taxon>
        <taxon>Embryophyta</taxon>
        <taxon>Tracheophyta</taxon>
        <taxon>Spermatophyta</taxon>
        <taxon>Magnoliopsida</taxon>
        <taxon>Liliopsida</taxon>
        <taxon>Poales</taxon>
        <taxon>Cyperaceae</taxon>
        <taxon>Cyperoideae</taxon>
        <taxon>Cariceae</taxon>
        <taxon>Carex</taxon>
        <taxon>Carex subgen. Euthyceras</taxon>
    </lineage>
</organism>
<dbReference type="Proteomes" id="UP000623129">
    <property type="component" value="Unassembled WGS sequence"/>
</dbReference>
<dbReference type="SUPFAM" id="SSF48264">
    <property type="entry name" value="Cytochrome P450"/>
    <property type="match status" value="1"/>
</dbReference>
<comment type="subcellular location">
    <subcellularLocation>
        <location evidence="2">Membrane</location>
    </subcellularLocation>
</comment>
<keyword evidence="5" id="KW-0479">Metal-binding</keyword>
<protein>
    <submittedName>
        <fullName evidence="10">Cytochrome P450 81E8-like protein</fullName>
    </submittedName>
</protein>
<keyword evidence="4" id="KW-0812">Transmembrane</keyword>
<keyword evidence="11" id="KW-1185">Reference proteome</keyword>
<dbReference type="PRINTS" id="PR00463">
    <property type="entry name" value="EP450I"/>
</dbReference>
<dbReference type="GO" id="GO:0005506">
    <property type="term" value="F:iron ion binding"/>
    <property type="evidence" value="ECO:0007669"/>
    <property type="project" value="InterPro"/>
</dbReference>
<gene>
    <name evidence="10" type="ORF">FCM35_KLT10411</name>
</gene>
<dbReference type="InterPro" id="IPR002401">
    <property type="entry name" value="Cyt_P450_E_grp-I"/>
</dbReference>
<reference evidence="10" key="1">
    <citation type="submission" date="2020-01" db="EMBL/GenBank/DDBJ databases">
        <title>Genome sequence of Kobresia littledalei, the first chromosome-level genome in the family Cyperaceae.</title>
        <authorList>
            <person name="Qu G."/>
        </authorList>
    </citation>
    <scope>NUCLEOTIDE SEQUENCE</scope>
    <source>
        <strain evidence="10">C.B.Clarke</strain>
        <tissue evidence="10">Leaf</tissue>
    </source>
</reference>
<evidence type="ECO:0000256" key="7">
    <source>
        <dbReference type="ARBA" id="ARBA00023002"/>
    </source>
</evidence>
<evidence type="ECO:0000256" key="4">
    <source>
        <dbReference type="ARBA" id="ARBA00022692"/>
    </source>
</evidence>
<dbReference type="PANTHER" id="PTHR47947">
    <property type="entry name" value="CYTOCHROME P450 82C3-RELATED"/>
    <property type="match status" value="1"/>
</dbReference>
<dbReference type="OrthoDB" id="694341at2759"/>
<dbReference type="InterPro" id="IPR050651">
    <property type="entry name" value="Plant_Cytochrome_P450_Monoox"/>
</dbReference>
<evidence type="ECO:0000313" key="11">
    <source>
        <dbReference type="Proteomes" id="UP000623129"/>
    </source>
</evidence>
<name>A0A833QHZ6_9POAL</name>
<evidence type="ECO:0000256" key="1">
    <source>
        <dbReference type="ARBA" id="ARBA00001971"/>
    </source>
</evidence>
<dbReference type="PANTHER" id="PTHR47947:SF26">
    <property type="entry name" value="CYTOCHROME P450"/>
    <property type="match status" value="1"/>
</dbReference>
<evidence type="ECO:0000256" key="6">
    <source>
        <dbReference type="ARBA" id="ARBA00022989"/>
    </source>
</evidence>
<evidence type="ECO:0000256" key="8">
    <source>
        <dbReference type="ARBA" id="ARBA00023004"/>
    </source>
</evidence>
<evidence type="ECO:0000313" key="10">
    <source>
        <dbReference type="EMBL" id="KAF3325340.1"/>
    </source>
</evidence>
<keyword evidence="3" id="KW-0349">Heme</keyword>
<dbReference type="GO" id="GO:0004497">
    <property type="term" value="F:monooxygenase activity"/>
    <property type="evidence" value="ECO:0007669"/>
    <property type="project" value="InterPro"/>
</dbReference>
<dbReference type="EMBL" id="SWLB01000020">
    <property type="protein sequence ID" value="KAF3325340.1"/>
    <property type="molecule type" value="Genomic_DNA"/>
</dbReference>
<dbReference type="Pfam" id="PF00067">
    <property type="entry name" value="p450"/>
    <property type="match status" value="1"/>
</dbReference>